<sequence>MFWLDLRISVHCIMPIKTITYQMFLKADVLKIFGLLKKRLLILDKKGSK</sequence>
<dbReference type="Proteomes" id="UP000009168">
    <property type="component" value="Unassembled WGS sequence"/>
</dbReference>
<dbReference type="RefSeq" id="XP_012655722.1">
    <property type="nucleotide sequence ID" value="XM_012800268.1"/>
</dbReference>
<name>W7XD43_TETTS</name>
<reference evidence="2" key="1">
    <citation type="journal article" date="2006" name="PLoS Biol.">
        <title>Macronuclear genome sequence of the ciliate Tetrahymena thermophila, a model eukaryote.</title>
        <authorList>
            <person name="Eisen J.A."/>
            <person name="Coyne R.S."/>
            <person name="Wu M."/>
            <person name="Wu D."/>
            <person name="Thiagarajan M."/>
            <person name="Wortman J.R."/>
            <person name="Badger J.H."/>
            <person name="Ren Q."/>
            <person name="Amedeo P."/>
            <person name="Jones K.M."/>
            <person name="Tallon L.J."/>
            <person name="Delcher A.L."/>
            <person name="Salzberg S.L."/>
            <person name="Silva J.C."/>
            <person name="Haas B.J."/>
            <person name="Majoros W.H."/>
            <person name="Farzad M."/>
            <person name="Carlton J.M."/>
            <person name="Smith R.K. Jr."/>
            <person name="Garg J."/>
            <person name="Pearlman R.E."/>
            <person name="Karrer K.M."/>
            <person name="Sun L."/>
            <person name="Manning G."/>
            <person name="Elde N.C."/>
            <person name="Turkewitz A.P."/>
            <person name="Asai D.J."/>
            <person name="Wilkes D.E."/>
            <person name="Wang Y."/>
            <person name="Cai H."/>
            <person name="Collins K."/>
            <person name="Stewart B.A."/>
            <person name="Lee S.R."/>
            <person name="Wilamowska K."/>
            <person name="Weinberg Z."/>
            <person name="Ruzzo W.L."/>
            <person name="Wloga D."/>
            <person name="Gaertig J."/>
            <person name="Frankel J."/>
            <person name="Tsao C.-C."/>
            <person name="Gorovsky M.A."/>
            <person name="Keeling P.J."/>
            <person name="Waller R.F."/>
            <person name="Patron N.J."/>
            <person name="Cherry J.M."/>
            <person name="Stover N.A."/>
            <person name="Krieger C.J."/>
            <person name="del Toro C."/>
            <person name="Ryder H.F."/>
            <person name="Williamson S.C."/>
            <person name="Barbeau R.A."/>
            <person name="Hamilton E.P."/>
            <person name="Orias E."/>
        </authorList>
    </citation>
    <scope>NUCLEOTIDE SEQUENCE [LARGE SCALE GENOMIC DNA]</scope>
    <source>
        <strain evidence="2">SB210</strain>
    </source>
</reference>
<dbReference type="InParanoid" id="W7XD43"/>
<dbReference type="GeneID" id="24440554"/>
<proteinExistence type="predicted"/>
<dbReference type="AlphaFoldDB" id="W7XD43"/>
<evidence type="ECO:0000313" key="2">
    <source>
        <dbReference type="Proteomes" id="UP000009168"/>
    </source>
</evidence>
<dbReference type="KEGG" id="tet:TTHERM_000760235"/>
<organism evidence="1 2">
    <name type="scientific">Tetrahymena thermophila (strain SB210)</name>
    <dbReference type="NCBI Taxonomy" id="312017"/>
    <lineage>
        <taxon>Eukaryota</taxon>
        <taxon>Sar</taxon>
        <taxon>Alveolata</taxon>
        <taxon>Ciliophora</taxon>
        <taxon>Intramacronucleata</taxon>
        <taxon>Oligohymenophorea</taxon>
        <taxon>Hymenostomatida</taxon>
        <taxon>Tetrahymenina</taxon>
        <taxon>Tetrahymenidae</taxon>
        <taxon>Tetrahymena</taxon>
    </lineage>
</organism>
<gene>
    <name evidence="1" type="ORF">TTHERM_000760235</name>
</gene>
<keyword evidence="2" id="KW-1185">Reference proteome</keyword>
<dbReference type="EMBL" id="GG662440">
    <property type="protein sequence ID" value="EWS71736.1"/>
    <property type="molecule type" value="Genomic_DNA"/>
</dbReference>
<evidence type="ECO:0000313" key="1">
    <source>
        <dbReference type="EMBL" id="EWS71736.1"/>
    </source>
</evidence>
<accession>W7XD43</accession>
<protein>
    <submittedName>
        <fullName evidence="1">Uncharacterized protein</fullName>
    </submittedName>
</protein>